<dbReference type="InterPro" id="IPR036852">
    <property type="entry name" value="Peptidase_S8/S53_dom_sf"/>
</dbReference>
<dbReference type="SUPFAM" id="SSF52743">
    <property type="entry name" value="Subtilisin-like"/>
    <property type="match status" value="1"/>
</dbReference>
<feature type="domain" description="Peptidase S8/S53" evidence="8">
    <location>
        <begin position="192"/>
        <end position="481"/>
    </location>
</feature>
<dbReference type="GO" id="GO:0004252">
    <property type="term" value="F:serine-type endopeptidase activity"/>
    <property type="evidence" value="ECO:0007669"/>
    <property type="project" value="UniProtKB-UniRule"/>
</dbReference>
<dbReference type="InterPro" id="IPR050131">
    <property type="entry name" value="Peptidase_S8_subtilisin-like"/>
</dbReference>
<protein>
    <recommendedName>
        <fullName evidence="8">Peptidase S8/S53 domain-containing protein</fullName>
    </recommendedName>
</protein>
<feature type="transmembrane region" description="Helical" evidence="7">
    <location>
        <begin position="98"/>
        <end position="124"/>
    </location>
</feature>
<dbReference type="PROSITE" id="PS00136">
    <property type="entry name" value="SUBTILASE_ASP"/>
    <property type="match status" value="1"/>
</dbReference>
<keyword evidence="4 5" id="KW-0720">Serine protease</keyword>
<keyword evidence="7" id="KW-0472">Membrane</keyword>
<organism evidence="9 10">
    <name type="scientific">Candidatus Lloydbacteria bacterium CG22_combo_CG10-13_8_21_14_all_47_15</name>
    <dbReference type="NCBI Taxonomy" id="1974635"/>
    <lineage>
        <taxon>Bacteria</taxon>
        <taxon>Candidatus Lloydiibacteriota</taxon>
    </lineage>
</organism>
<evidence type="ECO:0000256" key="5">
    <source>
        <dbReference type="PROSITE-ProRule" id="PRU01240"/>
    </source>
</evidence>
<evidence type="ECO:0000256" key="1">
    <source>
        <dbReference type="ARBA" id="ARBA00011073"/>
    </source>
</evidence>
<dbReference type="Pfam" id="PF00082">
    <property type="entry name" value="Peptidase_S8"/>
    <property type="match status" value="1"/>
</dbReference>
<dbReference type="PROSITE" id="PS00138">
    <property type="entry name" value="SUBTILASE_SER"/>
    <property type="match status" value="1"/>
</dbReference>
<dbReference type="InterPro" id="IPR015500">
    <property type="entry name" value="Peptidase_S8_subtilisin-rel"/>
</dbReference>
<accession>A0A2H0CU24</accession>
<comment type="caution">
    <text evidence="9">The sequence shown here is derived from an EMBL/GenBank/DDBJ whole genome shotgun (WGS) entry which is preliminary data.</text>
</comment>
<dbReference type="AlphaFoldDB" id="A0A2H0CU24"/>
<evidence type="ECO:0000313" key="9">
    <source>
        <dbReference type="EMBL" id="PIP73394.1"/>
    </source>
</evidence>
<keyword evidence="7" id="KW-0812">Transmembrane</keyword>
<evidence type="ECO:0000256" key="6">
    <source>
        <dbReference type="RuleBase" id="RU003355"/>
    </source>
</evidence>
<dbReference type="EMBL" id="PCTL01000021">
    <property type="protein sequence ID" value="PIP73394.1"/>
    <property type="molecule type" value="Genomic_DNA"/>
</dbReference>
<feature type="active site" description="Charge relay system" evidence="5">
    <location>
        <position position="227"/>
    </location>
</feature>
<evidence type="ECO:0000313" key="10">
    <source>
        <dbReference type="Proteomes" id="UP000230638"/>
    </source>
</evidence>
<feature type="transmembrane region" description="Helical" evidence="7">
    <location>
        <begin position="65"/>
        <end position="86"/>
    </location>
</feature>
<dbReference type="PANTHER" id="PTHR43806:SF11">
    <property type="entry name" value="CEREVISIN-RELATED"/>
    <property type="match status" value="1"/>
</dbReference>
<dbReference type="PRINTS" id="PR00723">
    <property type="entry name" value="SUBTILISIN"/>
</dbReference>
<comment type="similarity">
    <text evidence="1 5 6">Belongs to the peptidase S8 family.</text>
</comment>
<name>A0A2H0CU24_9BACT</name>
<dbReference type="InterPro" id="IPR000209">
    <property type="entry name" value="Peptidase_S8/S53_dom"/>
</dbReference>
<dbReference type="GO" id="GO:0006508">
    <property type="term" value="P:proteolysis"/>
    <property type="evidence" value="ECO:0007669"/>
    <property type="project" value="UniProtKB-KW"/>
</dbReference>
<keyword evidence="2 5" id="KW-0645">Protease</keyword>
<feature type="active site" description="Charge relay system" evidence="5">
    <location>
        <position position="198"/>
    </location>
</feature>
<dbReference type="PANTHER" id="PTHR43806">
    <property type="entry name" value="PEPTIDASE S8"/>
    <property type="match status" value="1"/>
</dbReference>
<dbReference type="InterPro" id="IPR023828">
    <property type="entry name" value="Peptidase_S8_Ser-AS"/>
</dbReference>
<dbReference type="PROSITE" id="PS51892">
    <property type="entry name" value="SUBTILASE"/>
    <property type="match status" value="1"/>
</dbReference>
<reference evidence="9 10" key="1">
    <citation type="submission" date="2017-09" db="EMBL/GenBank/DDBJ databases">
        <title>Depth-based differentiation of microbial function through sediment-hosted aquifers and enrichment of novel symbionts in the deep terrestrial subsurface.</title>
        <authorList>
            <person name="Probst A.J."/>
            <person name="Ladd B."/>
            <person name="Jarett J.K."/>
            <person name="Geller-Mcgrath D.E."/>
            <person name="Sieber C.M."/>
            <person name="Emerson J.B."/>
            <person name="Anantharaman K."/>
            <person name="Thomas B.C."/>
            <person name="Malmstrom R."/>
            <person name="Stieglmeier M."/>
            <person name="Klingl A."/>
            <person name="Woyke T."/>
            <person name="Ryan C.M."/>
            <person name="Banfield J.F."/>
        </authorList>
    </citation>
    <scope>NUCLEOTIDE SEQUENCE [LARGE SCALE GENOMIC DNA]</scope>
    <source>
        <strain evidence="9">CG22_combo_CG10-13_8_21_14_all_47_15</strain>
    </source>
</reference>
<keyword evidence="3 5" id="KW-0378">Hydrolase</keyword>
<evidence type="ECO:0000256" key="3">
    <source>
        <dbReference type="ARBA" id="ARBA00022801"/>
    </source>
</evidence>
<dbReference type="InterPro" id="IPR023827">
    <property type="entry name" value="Peptidase_S8_Asp-AS"/>
</dbReference>
<sequence>MLYSVMKSIFWNRVQIKIFLALLLIVIILAPVWITDFRYPYNFGINKIISFGIANFVDNFKGGVIWYNALFAYIISILSGYAVVKFKLWRQSKLFHKIASVFSMLIVAILIAYILLVAFVRFMIADSPRMPTGPLRINQVVAREVNAQVLTFIQDLAHLRNIDSDFTRAYDKISIQDSWNAVNESEKPLRPVIIGILDTGLDKSHPEFENVKTGSSRGINLRDPDGHGTAVAGIIGANSVLGSGGTLPVDSPQMNGIVSGVSSIDYTIEMRAFLNTEKIPRLIGGIPETFVPIPRALVGLPPANIISFGAFIENLDLVGAQIVNLSFGAPKCSEMPLSVRAAYFISDKSCASDDEFDELTQMYEEIINAHQDILFVIGAGNEDMDVIFSTPANVSADHVITVAATNLNDERANFTFAEKSNFGSAVDISAPGTNVYAPLPRGHENANFPTNVPQGERNYTTNFGGTSAATPMITGTAAILKAIGSE</sequence>
<dbReference type="Gene3D" id="3.40.50.200">
    <property type="entry name" value="Peptidase S8/S53 domain"/>
    <property type="match status" value="1"/>
</dbReference>
<proteinExistence type="inferred from homology"/>
<feature type="active site" description="Charge relay system" evidence="5">
    <location>
        <position position="467"/>
    </location>
</feature>
<keyword evidence="7" id="KW-1133">Transmembrane helix</keyword>
<gene>
    <name evidence="9" type="ORF">COW88_02130</name>
</gene>
<dbReference type="InterPro" id="IPR022398">
    <property type="entry name" value="Peptidase_S8_His-AS"/>
</dbReference>
<evidence type="ECO:0000259" key="8">
    <source>
        <dbReference type="Pfam" id="PF00082"/>
    </source>
</evidence>
<feature type="transmembrane region" description="Helical" evidence="7">
    <location>
        <begin position="16"/>
        <end position="34"/>
    </location>
</feature>
<dbReference type="Proteomes" id="UP000230638">
    <property type="component" value="Unassembled WGS sequence"/>
</dbReference>
<evidence type="ECO:0000256" key="2">
    <source>
        <dbReference type="ARBA" id="ARBA00022670"/>
    </source>
</evidence>
<evidence type="ECO:0000256" key="7">
    <source>
        <dbReference type="SAM" id="Phobius"/>
    </source>
</evidence>
<dbReference type="PROSITE" id="PS00137">
    <property type="entry name" value="SUBTILASE_HIS"/>
    <property type="match status" value="1"/>
</dbReference>
<evidence type="ECO:0000256" key="4">
    <source>
        <dbReference type="ARBA" id="ARBA00022825"/>
    </source>
</evidence>